<dbReference type="PANTHER" id="PTHR10629:SF52">
    <property type="entry name" value="DNA (CYTOSINE-5)-METHYLTRANSFERASE 1"/>
    <property type="match status" value="1"/>
</dbReference>
<evidence type="ECO:0000313" key="8">
    <source>
        <dbReference type="EMBL" id="AXK51774.1"/>
    </source>
</evidence>
<evidence type="ECO:0000256" key="7">
    <source>
        <dbReference type="RuleBase" id="RU000417"/>
    </source>
</evidence>
<protein>
    <recommendedName>
        <fullName evidence="7">Cytosine-specific methyltransferase</fullName>
        <ecNumber evidence="7">2.1.1.37</ecNumber>
    </recommendedName>
</protein>
<dbReference type="InterPro" id="IPR050390">
    <property type="entry name" value="C5-Methyltransferase"/>
</dbReference>
<keyword evidence="3 5" id="KW-0949">S-adenosyl-L-methionine</keyword>
<reference evidence="8 9" key="1">
    <citation type="submission" date="2018-07" db="EMBL/GenBank/DDBJ databases">
        <title>Complete genome sequence of Spiroplasma alleghenense PLHS-1 (ATCC 51752).</title>
        <authorList>
            <person name="Chou L."/>
            <person name="Lee T.-Y."/>
            <person name="Tsai Y.-M."/>
            <person name="Kuo C.-H."/>
        </authorList>
    </citation>
    <scope>NUCLEOTIDE SEQUENCE [LARGE SCALE GENOMIC DNA]</scope>
    <source>
        <strain evidence="8 9">PLHS-1</strain>
    </source>
</reference>
<evidence type="ECO:0000256" key="1">
    <source>
        <dbReference type="ARBA" id="ARBA00022603"/>
    </source>
</evidence>
<dbReference type="PRINTS" id="PR00105">
    <property type="entry name" value="C5METTRFRASE"/>
</dbReference>
<evidence type="ECO:0000313" key="9">
    <source>
        <dbReference type="Proteomes" id="UP000254792"/>
    </source>
</evidence>
<sequence>MEKIKHKQADFNINIKDQFNLDFYRNKSDDSKMYRPKIIDLFSGAGGIGLGFIEAGFRPIKNFEIFEEANETYNFNFKIRNQILDHSVEKADITDDEYIKSFIKQIQDSKTEVDVIVGGFPCQGFSLAGIRSVDDDRNTLYKNMFNLVEQVKPKVVVMENVLGILSMKTSDGKFVVDDIIDLYEERGYKINFKVLNAADYYVPQNRKRVIFIANRLGKDNLFPEPLCDEKNRVTVEQALKKFEDIVEDVENNHIFTSHKSNTLEKMKKLKYGENLYSSYSDGWKKLHPDRPSYTVKENHGGVNIHYKKNRVLTPRELATLQSFPEDFIFKGSKTKQLVQIGNAVPPKLAKAIACCIKEMLRDD</sequence>
<evidence type="ECO:0000256" key="2">
    <source>
        <dbReference type="ARBA" id="ARBA00022679"/>
    </source>
</evidence>
<dbReference type="AlphaFoldDB" id="A0A345Z595"/>
<dbReference type="InterPro" id="IPR029063">
    <property type="entry name" value="SAM-dependent_MTases_sf"/>
</dbReference>
<proteinExistence type="inferred from homology"/>
<dbReference type="GO" id="GO:0044027">
    <property type="term" value="P:negative regulation of gene expression via chromosomal CpG island methylation"/>
    <property type="evidence" value="ECO:0007669"/>
    <property type="project" value="TreeGrafter"/>
</dbReference>
<evidence type="ECO:0000256" key="4">
    <source>
        <dbReference type="ARBA" id="ARBA00022747"/>
    </source>
</evidence>
<organism evidence="8 9">
    <name type="scientific">Spiroplasma alleghenense</name>
    <dbReference type="NCBI Taxonomy" id="216931"/>
    <lineage>
        <taxon>Bacteria</taxon>
        <taxon>Bacillati</taxon>
        <taxon>Mycoplasmatota</taxon>
        <taxon>Mollicutes</taxon>
        <taxon>Entomoplasmatales</taxon>
        <taxon>Spiroplasmataceae</taxon>
        <taxon>Spiroplasma</taxon>
    </lineage>
</organism>
<dbReference type="REBASE" id="265518">
    <property type="entry name" value="M.SalPLHS1ORF11040P"/>
</dbReference>
<dbReference type="Pfam" id="PF00145">
    <property type="entry name" value="DNA_methylase"/>
    <property type="match status" value="1"/>
</dbReference>
<evidence type="ECO:0000256" key="6">
    <source>
        <dbReference type="RuleBase" id="RU000416"/>
    </source>
</evidence>
<dbReference type="EC" id="2.1.1.37" evidence="7"/>
<dbReference type="Gene3D" id="3.40.50.150">
    <property type="entry name" value="Vaccinia Virus protein VP39"/>
    <property type="match status" value="1"/>
</dbReference>
<gene>
    <name evidence="8" type="primary">dcm</name>
    <name evidence="8" type="ORF">SALLE_v1c11040</name>
</gene>
<dbReference type="GO" id="GO:0003886">
    <property type="term" value="F:DNA (cytosine-5-)-methyltransferase activity"/>
    <property type="evidence" value="ECO:0007669"/>
    <property type="project" value="UniProtKB-EC"/>
</dbReference>
<keyword evidence="1 5" id="KW-0489">Methyltransferase</keyword>
<dbReference type="GO" id="GO:0009307">
    <property type="term" value="P:DNA restriction-modification system"/>
    <property type="evidence" value="ECO:0007669"/>
    <property type="project" value="UniProtKB-KW"/>
</dbReference>
<dbReference type="KEGG" id="salx:SALLE_v1c11040"/>
<evidence type="ECO:0000256" key="5">
    <source>
        <dbReference type="PROSITE-ProRule" id="PRU01016"/>
    </source>
</evidence>
<dbReference type="EMBL" id="CP031376">
    <property type="protein sequence ID" value="AXK51774.1"/>
    <property type="molecule type" value="Genomic_DNA"/>
</dbReference>
<dbReference type="GO" id="GO:0003677">
    <property type="term" value="F:DNA binding"/>
    <property type="evidence" value="ECO:0007669"/>
    <property type="project" value="TreeGrafter"/>
</dbReference>
<feature type="active site" evidence="5">
    <location>
        <position position="122"/>
    </location>
</feature>
<dbReference type="PANTHER" id="PTHR10629">
    <property type="entry name" value="CYTOSINE-SPECIFIC METHYLTRANSFERASE"/>
    <property type="match status" value="1"/>
</dbReference>
<comment type="catalytic activity">
    <reaction evidence="7">
        <text>a 2'-deoxycytidine in DNA + S-adenosyl-L-methionine = a 5-methyl-2'-deoxycytidine in DNA + S-adenosyl-L-homocysteine + H(+)</text>
        <dbReference type="Rhea" id="RHEA:13681"/>
        <dbReference type="Rhea" id="RHEA-COMP:11369"/>
        <dbReference type="Rhea" id="RHEA-COMP:11370"/>
        <dbReference type="ChEBI" id="CHEBI:15378"/>
        <dbReference type="ChEBI" id="CHEBI:57856"/>
        <dbReference type="ChEBI" id="CHEBI:59789"/>
        <dbReference type="ChEBI" id="CHEBI:85452"/>
        <dbReference type="ChEBI" id="CHEBI:85454"/>
        <dbReference type="EC" id="2.1.1.37"/>
    </reaction>
</comment>
<accession>A0A345Z595</accession>
<dbReference type="InterPro" id="IPR001525">
    <property type="entry name" value="C5_MeTfrase"/>
</dbReference>
<keyword evidence="9" id="KW-1185">Reference proteome</keyword>
<evidence type="ECO:0000256" key="3">
    <source>
        <dbReference type="ARBA" id="ARBA00022691"/>
    </source>
</evidence>
<dbReference type="Proteomes" id="UP000254792">
    <property type="component" value="Chromosome"/>
</dbReference>
<dbReference type="OrthoDB" id="9813719at2"/>
<comment type="similarity">
    <text evidence="5 6">Belongs to the class I-like SAM-binding methyltransferase superfamily. C5-methyltransferase family.</text>
</comment>
<dbReference type="GO" id="GO:0032259">
    <property type="term" value="P:methylation"/>
    <property type="evidence" value="ECO:0007669"/>
    <property type="project" value="UniProtKB-KW"/>
</dbReference>
<dbReference type="PROSITE" id="PS51679">
    <property type="entry name" value="SAM_MT_C5"/>
    <property type="match status" value="1"/>
</dbReference>
<keyword evidence="2 5" id="KW-0808">Transferase</keyword>
<keyword evidence="4" id="KW-0680">Restriction system</keyword>
<dbReference type="Gene3D" id="3.90.120.10">
    <property type="entry name" value="DNA Methylase, subunit A, domain 2"/>
    <property type="match status" value="1"/>
</dbReference>
<dbReference type="RefSeq" id="WP_115558658.1">
    <property type="nucleotide sequence ID" value="NZ_CP031376.1"/>
</dbReference>
<dbReference type="SUPFAM" id="SSF53335">
    <property type="entry name" value="S-adenosyl-L-methionine-dependent methyltransferases"/>
    <property type="match status" value="1"/>
</dbReference>
<dbReference type="InterPro" id="IPR018117">
    <property type="entry name" value="C5_DNA_meth_AS"/>
</dbReference>
<name>A0A345Z595_9MOLU</name>
<dbReference type="PROSITE" id="PS00094">
    <property type="entry name" value="C5_MTASE_1"/>
    <property type="match status" value="1"/>
</dbReference>
<dbReference type="NCBIfam" id="TIGR00675">
    <property type="entry name" value="dcm"/>
    <property type="match status" value="1"/>
</dbReference>